<dbReference type="Proteomes" id="UP001050975">
    <property type="component" value="Unassembled WGS sequence"/>
</dbReference>
<reference evidence="2" key="1">
    <citation type="submission" date="2019-10" db="EMBL/GenBank/DDBJ databases">
        <title>Draft genome sequece of Microseira wollei NIES-4236.</title>
        <authorList>
            <person name="Yamaguchi H."/>
            <person name="Suzuki S."/>
            <person name="Kawachi M."/>
        </authorList>
    </citation>
    <scope>NUCLEOTIDE SEQUENCE</scope>
    <source>
        <strain evidence="2">NIES-4236</strain>
    </source>
</reference>
<evidence type="ECO:0000313" key="2">
    <source>
        <dbReference type="EMBL" id="GET37209.1"/>
    </source>
</evidence>
<evidence type="ECO:0000256" key="1">
    <source>
        <dbReference type="SAM" id="Phobius"/>
    </source>
</evidence>
<sequence length="89" mass="9136">MITFLPSLLAGLAMVERGMTPLAVGGLVPLTTSMVKLATIIFIAGLAMIPSMAGLVMTPSMAGITLSTVGMDFIPGEVMTDSMVETAMT</sequence>
<keyword evidence="1" id="KW-0812">Transmembrane</keyword>
<protein>
    <submittedName>
        <fullName evidence="2">Uncharacterized protein</fullName>
    </submittedName>
</protein>
<keyword evidence="1" id="KW-1133">Transmembrane helix</keyword>
<name>A0AAV3WG53_9CYAN</name>
<dbReference type="AlphaFoldDB" id="A0AAV3WG53"/>
<keyword evidence="1" id="KW-0472">Membrane</keyword>
<organism evidence="2 3">
    <name type="scientific">Microseira wollei NIES-4236</name>
    <dbReference type="NCBI Taxonomy" id="2530354"/>
    <lineage>
        <taxon>Bacteria</taxon>
        <taxon>Bacillati</taxon>
        <taxon>Cyanobacteriota</taxon>
        <taxon>Cyanophyceae</taxon>
        <taxon>Oscillatoriophycideae</taxon>
        <taxon>Aerosakkonematales</taxon>
        <taxon>Aerosakkonemataceae</taxon>
        <taxon>Microseira</taxon>
    </lineage>
</organism>
<feature type="transmembrane region" description="Helical" evidence="1">
    <location>
        <begin position="35"/>
        <end position="57"/>
    </location>
</feature>
<proteinExistence type="predicted"/>
<keyword evidence="3" id="KW-1185">Reference proteome</keyword>
<accession>A0AAV3WG53</accession>
<evidence type="ECO:0000313" key="3">
    <source>
        <dbReference type="Proteomes" id="UP001050975"/>
    </source>
</evidence>
<comment type="caution">
    <text evidence="2">The sequence shown here is derived from an EMBL/GenBank/DDBJ whole genome shotgun (WGS) entry which is preliminary data.</text>
</comment>
<dbReference type="EMBL" id="BLAY01000024">
    <property type="protein sequence ID" value="GET37209.1"/>
    <property type="molecule type" value="Genomic_DNA"/>
</dbReference>
<gene>
    <name evidence="2" type="ORF">MiSe_19620</name>
</gene>